<organism evidence="2 3">
    <name type="scientific">Lentilactobacillus rapi</name>
    <dbReference type="NCBI Taxonomy" id="481723"/>
    <lineage>
        <taxon>Bacteria</taxon>
        <taxon>Bacillati</taxon>
        <taxon>Bacillota</taxon>
        <taxon>Bacilli</taxon>
        <taxon>Lactobacillales</taxon>
        <taxon>Lactobacillaceae</taxon>
        <taxon>Lentilactobacillus</taxon>
    </lineage>
</organism>
<reference evidence="2 3" key="1">
    <citation type="submission" date="2019-07" db="EMBL/GenBank/DDBJ databases">
        <title>Whole genome shotgun sequence of Lactobacillus rapi NBRC 109618.</title>
        <authorList>
            <person name="Hosoyama A."/>
            <person name="Uohara A."/>
            <person name="Ohji S."/>
            <person name="Ichikawa N."/>
        </authorList>
    </citation>
    <scope>NUCLEOTIDE SEQUENCE [LARGE SCALE GENOMIC DNA]</scope>
    <source>
        <strain evidence="2 3">NBRC 109618</strain>
    </source>
</reference>
<dbReference type="Proteomes" id="UP000321569">
    <property type="component" value="Unassembled WGS sequence"/>
</dbReference>
<gene>
    <name evidence="2" type="ORF">LRA02_21030</name>
</gene>
<name>A0A512PPV1_9LACO</name>
<dbReference type="EMBL" id="BKAM01000059">
    <property type="protein sequence ID" value="GEP73235.1"/>
    <property type="molecule type" value="Genomic_DNA"/>
</dbReference>
<feature type="transmembrane region" description="Helical" evidence="1">
    <location>
        <begin position="68"/>
        <end position="91"/>
    </location>
</feature>
<sequence>MSIWNDSSLYILIMTTLVGIIALFLMRTKKMRFKGPRLWLTLEIVLTICGLFSNGLGIIFLITPFYNFIYSLIVGLLAIGLGVFWLIEVFIGIQK</sequence>
<evidence type="ECO:0000313" key="3">
    <source>
        <dbReference type="Proteomes" id="UP000321569"/>
    </source>
</evidence>
<proteinExistence type="predicted"/>
<feature type="transmembrane region" description="Helical" evidence="1">
    <location>
        <begin position="38"/>
        <end position="62"/>
    </location>
</feature>
<keyword evidence="1" id="KW-1133">Transmembrane helix</keyword>
<dbReference type="RefSeq" id="WP_056982039.1">
    <property type="nucleotide sequence ID" value="NZ_BKAM01000059.1"/>
</dbReference>
<evidence type="ECO:0000256" key="1">
    <source>
        <dbReference type="SAM" id="Phobius"/>
    </source>
</evidence>
<dbReference type="OrthoDB" id="9999760at2"/>
<evidence type="ECO:0000313" key="2">
    <source>
        <dbReference type="EMBL" id="GEP73235.1"/>
    </source>
</evidence>
<dbReference type="AlphaFoldDB" id="A0A512PPV1"/>
<comment type="caution">
    <text evidence="2">The sequence shown here is derived from an EMBL/GenBank/DDBJ whole genome shotgun (WGS) entry which is preliminary data.</text>
</comment>
<keyword evidence="1" id="KW-0812">Transmembrane</keyword>
<protein>
    <submittedName>
        <fullName evidence="2">Uncharacterized protein</fullName>
    </submittedName>
</protein>
<keyword evidence="1" id="KW-0472">Membrane</keyword>
<accession>A0A512PPV1</accession>
<feature type="transmembrane region" description="Helical" evidence="1">
    <location>
        <begin position="7"/>
        <end position="26"/>
    </location>
</feature>